<feature type="transmembrane region" description="Helical" evidence="7">
    <location>
        <begin position="779"/>
        <end position="802"/>
    </location>
</feature>
<evidence type="ECO:0000256" key="7">
    <source>
        <dbReference type="SAM" id="Phobius"/>
    </source>
</evidence>
<dbReference type="PANTHER" id="PTHR30572">
    <property type="entry name" value="MEMBRANE COMPONENT OF TRANSPORTER-RELATED"/>
    <property type="match status" value="1"/>
</dbReference>
<evidence type="ECO:0000256" key="4">
    <source>
        <dbReference type="ARBA" id="ARBA00022989"/>
    </source>
</evidence>
<dbReference type="RefSeq" id="WP_204041943.1">
    <property type="nucleotide sequence ID" value="NZ_BOOA01000026.1"/>
</dbReference>
<keyword evidence="3 7" id="KW-0812">Transmembrane</keyword>
<evidence type="ECO:0000256" key="2">
    <source>
        <dbReference type="ARBA" id="ARBA00022475"/>
    </source>
</evidence>
<keyword evidence="4 7" id="KW-1133">Transmembrane helix</keyword>
<feature type="transmembrane region" description="Helical" evidence="7">
    <location>
        <begin position="876"/>
        <end position="896"/>
    </location>
</feature>
<sequence length="942" mass="99302">MIRQLRRQRVRTLTTLLGVLVAATGFTLLTGAVETSRLQVTGTVDKNYRSAYDVLVRPGGSRTGQEAARGQVRPNFLSGQYGGITLEQWRSIGALPGVEAAAPVAMVGYTPVTAAAELDLTERLDPAERAQLFQIKLTWQSDQGLSTITDPGMRLVYVTRNPVLWPEYTTTESMDIEFAGYRHQGRLIQAKPDKCGEFQEEGKPPAEVLPGGQVKVICAASVAFELGKTGLTPEDRSRLQIFQALLDGGYVTQPGQPTDDPVRQDTLTVRIPWAMPLLLAAIDPVQEARLVGLDKAVVSGRYLHPLEAPAPVGTRIVRVPFMVSASAQIDQRLTADVVRLDGPPSLTEWPLKGLGERVAALPGETLTTVRFEAEEAYRTTSARPISGPRDSWVDLNRILRSGQPRYLAGEVLSPQPVSLDAGQLWRQDFGWRVDDSSPLSVLDVALRPVTRRELFGPGGVGQAPFPEVVGHFDPARLTGGTGLASVPLETYRPAAATGTDAAARKALGDEPLLPDGNPGAYLATPPQLLTTLRSLPHLIRADDETRQAPISAVRVRVAGVTGLDDLSQERVRDVAERIATTTGLDVDITIGSSPGPRTVRLPAGSFGRPELNLREDWTTKGVAVALIKAVDRKSVLLSVLILAVCVLFLSNTVAASVRVRRRELAVLGCLGWPAWRLSTLVLGEVLIIGLAAGALGVAAAFPLAALTGITLSGPHALLAVPVACGVTLLAGLVPALRAGRAHPMAAIHPAVLKVGRARRRRTVYGMAVGNVIRVPGRSLAGVVALAVGVAAVGILIVITRQFHGTAQGTLLGDAVSLQVRGVDLAAALTTVALGVFAIADALYLSVRERAAELAALRACGWSDLELSRLIVTEGGLLGFTGAAIGTALALGGLWSFTGGLSVAMVTAVLPVTAAGAGLAVLAAAVPAQLMRGLRLAAVLAED</sequence>
<evidence type="ECO:0000256" key="3">
    <source>
        <dbReference type="ARBA" id="ARBA00022692"/>
    </source>
</evidence>
<dbReference type="PANTHER" id="PTHR30572:SF4">
    <property type="entry name" value="ABC TRANSPORTER PERMEASE YTRF"/>
    <property type="match status" value="1"/>
</dbReference>
<dbReference type="Proteomes" id="UP000640052">
    <property type="component" value="Unassembled WGS sequence"/>
</dbReference>
<dbReference type="InterPro" id="IPR003838">
    <property type="entry name" value="ABC3_permease_C"/>
</dbReference>
<accession>A0A919QAR7</accession>
<proteinExistence type="inferred from homology"/>
<dbReference type="InterPro" id="IPR050250">
    <property type="entry name" value="Macrolide_Exporter_MacB"/>
</dbReference>
<dbReference type="EMBL" id="BOOA01000026">
    <property type="protein sequence ID" value="GIH25208.1"/>
    <property type="molecule type" value="Genomic_DNA"/>
</dbReference>
<feature type="transmembrane region" description="Helical" evidence="7">
    <location>
        <begin position="635"/>
        <end position="659"/>
    </location>
</feature>
<keyword evidence="10" id="KW-1185">Reference proteome</keyword>
<keyword evidence="2" id="KW-1003">Cell membrane</keyword>
<organism evidence="9 10">
    <name type="scientific">Acrocarpospora phusangensis</name>
    <dbReference type="NCBI Taxonomy" id="1070424"/>
    <lineage>
        <taxon>Bacteria</taxon>
        <taxon>Bacillati</taxon>
        <taxon>Actinomycetota</taxon>
        <taxon>Actinomycetes</taxon>
        <taxon>Streptosporangiales</taxon>
        <taxon>Streptosporangiaceae</taxon>
        <taxon>Acrocarpospora</taxon>
    </lineage>
</organism>
<evidence type="ECO:0000256" key="6">
    <source>
        <dbReference type="ARBA" id="ARBA00038076"/>
    </source>
</evidence>
<dbReference type="Pfam" id="PF02687">
    <property type="entry name" value="FtsX"/>
    <property type="match status" value="2"/>
</dbReference>
<reference evidence="9" key="1">
    <citation type="submission" date="2021-01" db="EMBL/GenBank/DDBJ databases">
        <title>Whole genome shotgun sequence of Acrocarpospora phusangensis NBRC 108782.</title>
        <authorList>
            <person name="Komaki H."/>
            <person name="Tamura T."/>
        </authorList>
    </citation>
    <scope>NUCLEOTIDE SEQUENCE</scope>
    <source>
        <strain evidence="9">NBRC 108782</strain>
    </source>
</reference>
<comment type="caution">
    <text evidence="9">The sequence shown here is derived from an EMBL/GenBank/DDBJ whole genome shotgun (WGS) entry which is preliminary data.</text>
</comment>
<feature type="transmembrane region" description="Helical" evidence="7">
    <location>
        <begin position="716"/>
        <end position="736"/>
    </location>
</feature>
<dbReference type="GO" id="GO:0005886">
    <property type="term" value="C:plasma membrane"/>
    <property type="evidence" value="ECO:0007669"/>
    <property type="project" value="UniProtKB-SubCell"/>
</dbReference>
<evidence type="ECO:0000256" key="1">
    <source>
        <dbReference type="ARBA" id="ARBA00004651"/>
    </source>
</evidence>
<feature type="transmembrane region" description="Helical" evidence="7">
    <location>
        <begin position="902"/>
        <end position="925"/>
    </location>
</feature>
<comment type="similarity">
    <text evidence="6">Belongs to the ABC-4 integral membrane protein family.</text>
</comment>
<comment type="subcellular location">
    <subcellularLocation>
        <location evidence="1">Cell membrane</location>
        <topology evidence="1">Multi-pass membrane protein</topology>
    </subcellularLocation>
</comment>
<feature type="domain" description="ABC3 transporter permease C-terminal" evidence="8">
    <location>
        <begin position="826"/>
        <end position="923"/>
    </location>
</feature>
<evidence type="ECO:0000313" key="9">
    <source>
        <dbReference type="EMBL" id="GIH25208.1"/>
    </source>
</evidence>
<evidence type="ECO:0000259" key="8">
    <source>
        <dbReference type="Pfam" id="PF02687"/>
    </source>
</evidence>
<keyword evidence="5 7" id="KW-0472">Membrane</keyword>
<feature type="transmembrane region" description="Helical" evidence="7">
    <location>
        <begin position="822"/>
        <end position="844"/>
    </location>
</feature>
<dbReference type="GO" id="GO:0022857">
    <property type="term" value="F:transmembrane transporter activity"/>
    <property type="evidence" value="ECO:0007669"/>
    <property type="project" value="TreeGrafter"/>
</dbReference>
<name>A0A919QAR7_9ACTN</name>
<feature type="domain" description="ABC3 transporter permease C-terminal" evidence="8">
    <location>
        <begin position="636"/>
        <end position="742"/>
    </location>
</feature>
<evidence type="ECO:0000256" key="5">
    <source>
        <dbReference type="ARBA" id="ARBA00023136"/>
    </source>
</evidence>
<feature type="transmembrane region" description="Helical" evidence="7">
    <location>
        <begin position="680"/>
        <end position="704"/>
    </location>
</feature>
<evidence type="ECO:0000313" key="10">
    <source>
        <dbReference type="Proteomes" id="UP000640052"/>
    </source>
</evidence>
<gene>
    <name evidence="9" type="ORF">Aph01nite_35180</name>
</gene>
<dbReference type="AlphaFoldDB" id="A0A919QAR7"/>
<protein>
    <recommendedName>
        <fullName evidence="8">ABC3 transporter permease C-terminal domain-containing protein</fullName>
    </recommendedName>
</protein>